<dbReference type="OrthoDB" id="1305300at2759"/>
<evidence type="ECO:0000313" key="2">
    <source>
        <dbReference type="EMBL" id="VFQ61527.1"/>
    </source>
</evidence>
<feature type="compositionally biased region" description="Acidic residues" evidence="1">
    <location>
        <begin position="132"/>
        <end position="158"/>
    </location>
</feature>
<reference evidence="2 3" key="1">
    <citation type="submission" date="2018-04" db="EMBL/GenBank/DDBJ databases">
        <authorList>
            <person name="Vogel A."/>
        </authorList>
    </citation>
    <scope>NUCLEOTIDE SEQUENCE [LARGE SCALE GENOMIC DNA]</scope>
</reference>
<evidence type="ECO:0000256" key="1">
    <source>
        <dbReference type="SAM" id="MobiDB-lite"/>
    </source>
</evidence>
<sequence>MASNEDAYRAGNSMVFLRRTKNASAKKGQCVGDVREAGVVDNANDGMHAVNAERALQVSGGSRSMSLATPIRRSDRLRNVKWKIERINKPMRMEIDDDSDDILDEKESDDGNNEMEGEDEGEEDGASKHEDESADAPAESDDDGETDNDAGEDDEAETEGGTGSGHCTAIEVCHIPIKSAGKKKKRVKLADMKAPYPRLKSRSSPHLITKMMKQLNDLQREEVERIGFGSILGMNILELPGRLGYWLVKNFDARRSSLVLPDGTKMHMTTCDVHSVLGLPYGGVKIENNKSNRDTDLLSDWRMKFGKCNNRITPAELADEMLGCKQGGEWFIRHFVLLVMSLLVDSTSHGYVNSLALDHLRDVGRVKRLNWSHYVLEKLIDNKMKWEKNPRKYFCGPLVLLLVFYVDRVAIFTDTVPRRFPAIKGWTGKELRERENKEVRGGGFGMGHDNRPLEKGKRILLNEVAVGHPATNGEHVGTSSGKQPTVDNAKMVLVRRFVAKSKILASTIIDMINMLQEAPREMFVDERFCKLRGLGHRLMGVDDKKDAVLDASSKWKDIHCLDDDAYWSSPEVMAFVEEVERSVEVKSKYQDFLSDVPSFSLGMTQVLGEMGTDEAYNDEDAPRSENRETDTTVDTRVCGQVAVNVVGADVGDTGERDEGMQVLDQQVGEIVVGADIVNKEKESMRIQQIVEQLYMSEGAVPDDYIAFGNFCDALDAYWTSTTPLSADLIFIPVMQLKWCYCVCVNTKGSRLEVLDLSSSCIRADDKYDEMPAMLRDMLVQFFENEGMEGRLKRLATQRPTRLKMPWREPTSIHEYGVATMRHMETYMGLGVKGWDCGLSRDDQKAFNALRLKYCACIVLAEVNEMKEENMTKAKNFAAT</sequence>
<feature type="region of interest" description="Disordered" evidence="1">
    <location>
        <begin position="613"/>
        <end position="632"/>
    </location>
</feature>
<organism evidence="2 3">
    <name type="scientific">Cuscuta campestris</name>
    <dbReference type="NCBI Taxonomy" id="132261"/>
    <lineage>
        <taxon>Eukaryota</taxon>
        <taxon>Viridiplantae</taxon>
        <taxon>Streptophyta</taxon>
        <taxon>Embryophyta</taxon>
        <taxon>Tracheophyta</taxon>
        <taxon>Spermatophyta</taxon>
        <taxon>Magnoliopsida</taxon>
        <taxon>eudicotyledons</taxon>
        <taxon>Gunneridae</taxon>
        <taxon>Pentapetalae</taxon>
        <taxon>asterids</taxon>
        <taxon>lamiids</taxon>
        <taxon>Solanales</taxon>
        <taxon>Convolvulaceae</taxon>
        <taxon>Cuscuteae</taxon>
        <taxon>Cuscuta</taxon>
        <taxon>Cuscuta subgen. Grammica</taxon>
        <taxon>Cuscuta sect. Cleistogrammica</taxon>
    </lineage>
</organism>
<proteinExistence type="predicted"/>
<protein>
    <recommendedName>
        <fullName evidence="4">Ubiquitin-like protease family profile domain-containing protein</fullName>
    </recommendedName>
</protein>
<dbReference type="Proteomes" id="UP000595140">
    <property type="component" value="Unassembled WGS sequence"/>
</dbReference>
<feature type="region of interest" description="Disordered" evidence="1">
    <location>
        <begin position="93"/>
        <end position="167"/>
    </location>
</feature>
<evidence type="ECO:0000313" key="3">
    <source>
        <dbReference type="Proteomes" id="UP000595140"/>
    </source>
</evidence>
<name>A0A484KE79_9ASTE</name>
<feature type="compositionally biased region" description="Basic and acidic residues" evidence="1">
    <location>
        <begin position="620"/>
        <end position="630"/>
    </location>
</feature>
<dbReference type="EMBL" id="OOIL02000171">
    <property type="protein sequence ID" value="VFQ61527.1"/>
    <property type="molecule type" value="Genomic_DNA"/>
</dbReference>
<dbReference type="AlphaFoldDB" id="A0A484KE79"/>
<feature type="compositionally biased region" description="Acidic residues" evidence="1">
    <location>
        <begin position="95"/>
        <end position="124"/>
    </location>
</feature>
<dbReference type="PANTHER" id="PTHR34835">
    <property type="entry name" value="OS07G0283600 PROTEIN-RELATED"/>
    <property type="match status" value="1"/>
</dbReference>
<accession>A0A484KE79</accession>
<gene>
    <name evidence="2" type="ORF">CCAM_LOCUS3303</name>
</gene>
<dbReference type="PANTHER" id="PTHR34835:SF90">
    <property type="entry name" value="AMINOTRANSFERASE-LIKE PLANT MOBILE DOMAIN-CONTAINING PROTEIN"/>
    <property type="match status" value="1"/>
</dbReference>
<keyword evidence="3" id="KW-1185">Reference proteome</keyword>
<evidence type="ECO:0008006" key="4">
    <source>
        <dbReference type="Google" id="ProtNLM"/>
    </source>
</evidence>